<evidence type="ECO:0000256" key="1">
    <source>
        <dbReference type="ARBA" id="ARBA00009986"/>
    </source>
</evidence>
<dbReference type="EMBL" id="VNHU01000002">
    <property type="protein sequence ID" value="TYP75953.1"/>
    <property type="molecule type" value="Genomic_DNA"/>
</dbReference>
<dbReference type="InterPro" id="IPR029510">
    <property type="entry name" value="Ald_DH_CS_GLU"/>
</dbReference>
<keyword evidence="3" id="KW-0520">NAD</keyword>
<comment type="similarity">
    <text evidence="1 5">Belongs to the aldehyde dehydrogenase family.</text>
</comment>
<proteinExistence type="inferred from homology"/>
<name>A0A5S5CD77_9FLAO</name>
<comment type="caution">
    <text evidence="7">The sequence shown here is derived from an EMBL/GenBank/DDBJ whole genome shotgun (WGS) entry which is preliminary data.</text>
</comment>
<feature type="active site" evidence="4">
    <location>
        <position position="93"/>
    </location>
</feature>
<evidence type="ECO:0000256" key="4">
    <source>
        <dbReference type="PROSITE-ProRule" id="PRU10007"/>
    </source>
</evidence>
<dbReference type="AlphaFoldDB" id="A0A5S5CD77"/>
<dbReference type="InterPro" id="IPR016162">
    <property type="entry name" value="Ald_DH_N"/>
</dbReference>
<feature type="domain" description="Aldehyde dehydrogenase" evidence="6">
    <location>
        <begin position="2"/>
        <end position="296"/>
    </location>
</feature>
<dbReference type="Pfam" id="PF00171">
    <property type="entry name" value="Aldedh"/>
    <property type="match status" value="1"/>
</dbReference>
<keyword evidence="2 5" id="KW-0560">Oxidoreductase</keyword>
<evidence type="ECO:0000256" key="5">
    <source>
        <dbReference type="RuleBase" id="RU003345"/>
    </source>
</evidence>
<dbReference type="PROSITE" id="PS00687">
    <property type="entry name" value="ALDEHYDE_DEHYDR_GLU"/>
    <property type="match status" value="1"/>
</dbReference>
<gene>
    <name evidence="7" type="ORF">BD809_102164</name>
</gene>
<dbReference type="Gene3D" id="3.40.605.10">
    <property type="entry name" value="Aldehyde Dehydrogenase, Chain A, domain 1"/>
    <property type="match status" value="1"/>
</dbReference>
<dbReference type="InterPro" id="IPR016163">
    <property type="entry name" value="Ald_DH_C"/>
</dbReference>
<accession>A0A5S5CD77</accession>
<dbReference type="FunFam" id="3.40.309.10:FF:000009">
    <property type="entry name" value="Aldehyde dehydrogenase A"/>
    <property type="match status" value="1"/>
</dbReference>
<dbReference type="Proteomes" id="UP000324376">
    <property type="component" value="Unassembled WGS sequence"/>
</dbReference>
<evidence type="ECO:0000256" key="3">
    <source>
        <dbReference type="ARBA" id="ARBA00023027"/>
    </source>
</evidence>
<evidence type="ECO:0000313" key="7">
    <source>
        <dbReference type="EMBL" id="TYP75953.1"/>
    </source>
</evidence>
<evidence type="ECO:0000259" key="6">
    <source>
        <dbReference type="Pfam" id="PF00171"/>
    </source>
</evidence>
<dbReference type="InterPro" id="IPR016161">
    <property type="entry name" value="Ald_DH/histidinol_DH"/>
</dbReference>
<reference evidence="7 8" key="1">
    <citation type="submission" date="2019-07" db="EMBL/GenBank/DDBJ databases">
        <title>Genomic Encyclopedia of Archaeal and Bacterial Type Strains, Phase II (KMG-II): from individual species to whole genera.</title>
        <authorList>
            <person name="Goeker M."/>
        </authorList>
    </citation>
    <scope>NUCLEOTIDE SEQUENCE [LARGE SCALE GENOMIC DNA]</scope>
    <source>
        <strain evidence="7 8">DSM 17527</strain>
    </source>
</reference>
<dbReference type="GO" id="GO:0016620">
    <property type="term" value="F:oxidoreductase activity, acting on the aldehyde or oxo group of donors, NAD or NADP as acceptor"/>
    <property type="evidence" value="ECO:0007669"/>
    <property type="project" value="InterPro"/>
</dbReference>
<sequence>MRSVGSAIALGNTIVIKPASQTPVTGATLLAKLFEEAGLPKDVLNVVIGRGSHIGDYFVKHPTPKLISFTGSTPVGKNIGKLAGEALKRVSLELGGNNVFIVMKDAGIEKAVDAAIFGKFIHQGQICMSINRLVIHEEVADEFVSKFVKKAKALKSGNPMDQEVIIGPLINRDQVARIQKDIEASKKAGAKIILGGNAKDALLEVTVLDPVTDDMPIAENEIFGPVAPIIRFKTEEEALSIANSKDFGLSGALHTKDIEKGTAFARSVETGMIHINDQTVNDEANAPFGGEKGSGLVVLVATLC</sequence>
<dbReference type="PANTHER" id="PTHR42986">
    <property type="entry name" value="BENZALDEHYDE DEHYDROGENASE YFMT"/>
    <property type="match status" value="1"/>
</dbReference>
<dbReference type="Gene3D" id="3.40.309.10">
    <property type="entry name" value="Aldehyde Dehydrogenase, Chain A, domain 2"/>
    <property type="match status" value="1"/>
</dbReference>
<organism evidence="7 8">
    <name type="scientific">Aquimarina intermedia</name>
    <dbReference type="NCBI Taxonomy" id="350814"/>
    <lineage>
        <taxon>Bacteria</taxon>
        <taxon>Pseudomonadati</taxon>
        <taxon>Bacteroidota</taxon>
        <taxon>Flavobacteriia</taxon>
        <taxon>Flavobacteriales</taxon>
        <taxon>Flavobacteriaceae</taxon>
        <taxon>Aquimarina</taxon>
    </lineage>
</organism>
<dbReference type="InterPro" id="IPR015590">
    <property type="entry name" value="Aldehyde_DH_dom"/>
</dbReference>
<dbReference type="PANTHER" id="PTHR42986:SF1">
    <property type="entry name" value="BENZALDEHYDE DEHYDROGENASE YFMT"/>
    <property type="match status" value="1"/>
</dbReference>
<evidence type="ECO:0000256" key="2">
    <source>
        <dbReference type="ARBA" id="ARBA00023002"/>
    </source>
</evidence>
<protein>
    <submittedName>
        <fullName evidence="7">Aldehyde dehydrogenase (NAD+)</fullName>
    </submittedName>
</protein>
<evidence type="ECO:0000313" key="8">
    <source>
        <dbReference type="Proteomes" id="UP000324376"/>
    </source>
</evidence>
<dbReference type="SUPFAM" id="SSF53720">
    <property type="entry name" value="ALDH-like"/>
    <property type="match status" value="1"/>
</dbReference>
<keyword evidence="8" id="KW-1185">Reference proteome</keyword>